<evidence type="ECO:0008006" key="3">
    <source>
        <dbReference type="Google" id="ProtNLM"/>
    </source>
</evidence>
<dbReference type="OrthoDB" id="3126019at2759"/>
<name>A0A4Y7U173_COPMI</name>
<sequence length="184" mass="20675">MRRVSREGLSLPKLRTLQIHQVNAWFLVDLEVLDMPTLQECSILLAKDDWVPFDVPGGDMDATVDVYLGSCLATLVRGDLKFIAQLQTLRITNGIFPDDTLLDILRDLYSLKHLTLDNVIFDEELFTKLLTPSRHLPQLRTLNLLNVHVEFVGLGEFVKQSGVELSISRCSLKARCGCSHGRGS</sequence>
<protein>
    <recommendedName>
        <fullName evidence="3">RNI-like protein</fullName>
    </recommendedName>
</protein>
<dbReference type="InterPro" id="IPR032675">
    <property type="entry name" value="LRR_dom_sf"/>
</dbReference>
<proteinExistence type="predicted"/>
<dbReference type="SUPFAM" id="SSF52047">
    <property type="entry name" value="RNI-like"/>
    <property type="match status" value="1"/>
</dbReference>
<dbReference type="Proteomes" id="UP000298030">
    <property type="component" value="Unassembled WGS sequence"/>
</dbReference>
<evidence type="ECO:0000313" key="2">
    <source>
        <dbReference type="Proteomes" id="UP000298030"/>
    </source>
</evidence>
<dbReference type="EMBL" id="QPFP01000001">
    <property type="protein sequence ID" value="TEB40180.1"/>
    <property type="molecule type" value="Genomic_DNA"/>
</dbReference>
<dbReference type="Gene3D" id="3.80.10.10">
    <property type="entry name" value="Ribonuclease Inhibitor"/>
    <property type="match status" value="1"/>
</dbReference>
<organism evidence="1 2">
    <name type="scientific">Coprinellus micaceus</name>
    <name type="common">Glistening ink-cap mushroom</name>
    <name type="synonym">Coprinus micaceus</name>
    <dbReference type="NCBI Taxonomy" id="71717"/>
    <lineage>
        <taxon>Eukaryota</taxon>
        <taxon>Fungi</taxon>
        <taxon>Dikarya</taxon>
        <taxon>Basidiomycota</taxon>
        <taxon>Agaricomycotina</taxon>
        <taxon>Agaricomycetes</taxon>
        <taxon>Agaricomycetidae</taxon>
        <taxon>Agaricales</taxon>
        <taxon>Agaricineae</taxon>
        <taxon>Psathyrellaceae</taxon>
        <taxon>Coprinellus</taxon>
    </lineage>
</organism>
<accession>A0A4Y7U173</accession>
<evidence type="ECO:0000313" key="1">
    <source>
        <dbReference type="EMBL" id="TEB40180.1"/>
    </source>
</evidence>
<dbReference type="AlphaFoldDB" id="A0A4Y7U173"/>
<keyword evidence="2" id="KW-1185">Reference proteome</keyword>
<comment type="caution">
    <text evidence="1">The sequence shown here is derived from an EMBL/GenBank/DDBJ whole genome shotgun (WGS) entry which is preliminary data.</text>
</comment>
<gene>
    <name evidence="1" type="ORF">FA13DRAFT_58571</name>
</gene>
<reference evidence="1 2" key="1">
    <citation type="journal article" date="2019" name="Nat. Ecol. Evol.">
        <title>Megaphylogeny resolves global patterns of mushroom evolution.</title>
        <authorList>
            <person name="Varga T."/>
            <person name="Krizsan K."/>
            <person name="Foldi C."/>
            <person name="Dima B."/>
            <person name="Sanchez-Garcia M."/>
            <person name="Sanchez-Ramirez S."/>
            <person name="Szollosi G.J."/>
            <person name="Szarkandi J.G."/>
            <person name="Papp V."/>
            <person name="Albert L."/>
            <person name="Andreopoulos W."/>
            <person name="Angelini C."/>
            <person name="Antonin V."/>
            <person name="Barry K.W."/>
            <person name="Bougher N.L."/>
            <person name="Buchanan P."/>
            <person name="Buyck B."/>
            <person name="Bense V."/>
            <person name="Catcheside P."/>
            <person name="Chovatia M."/>
            <person name="Cooper J."/>
            <person name="Damon W."/>
            <person name="Desjardin D."/>
            <person name="Finy P."/>
            <person name="Geml J."/>
            <person name="Haridas S."/>
            <person name="Hughes K."/>
            <person name="Justo A."/>
            <person name="Karasinski D."/>
            <person name="Kautmanova I."/>
            <person name="Kiss B."/>
            <person name="Kocsube S."/>
            <person name="Kotiranta H."/>
            <person name="LaButti K.M."/>
            <person name="Lechner B.E."/>
            <person name="Liimatainen K."/>
            <person name="Lipzen A."/>
            <person name="Lukacs Z."/>
            <person name="Mihaltcheva S."/>
            <person name="Morgado L.N."/>
            <person name="Niskanen T."/>
            <person name="Noordeloos M.E."/>
            <person name="Ohm R.A."/>
            <person name="Ortiz-Santana B."/>
            <person name="Ovrebo C."/>
            <person name="Racz N."/>
            <person name="Riley R."/>
            <person name="Savchenko A."/>
            <person name="Shiryaev A."/>
            <person name="Soop K."/>
            <person name="Spirin V."/>
            <person name="Szebenyi C."/>
            <person name="Tomsovsky M."/>
            <person name="Tulloss R.E."/>
            <person name="Uehling J."/>
            <person name="Grigoriev I.V."/>
            <person name="Vagvolgyi C."/>
            <person name="Papp T."/>
            <person name="Martin F.M."/>
            <person name="Miettinen O."/>
            <person name="Hibbett D.S."/>
            <person name="Nagy L.G."/>
        </authorList>
    </citation>
    <scope>NUCLEOTIDE SEQUENCE [LARGE SCALE GENOMIC DNA]</scope>
    <source>
        <strain evidence="1 2">FP101781</strain>
    </source>
</reference>